<dbReference type="Pfam" id="PF00400">
    <property type="entry name" value="WD40"/>
    <property type="match status" value="1"/>
</dbReference>
<reference evidence="5" key="1">
    <citation type="submission" date="2017-11" db="EMBL/GenBank/DDBJ databases">
        <title>The sensing device of the deep-sea amphipod.</title>
        <authorList>
            <person name="Kobayashi H."/>
            <person name="Nagahama T."/>
            <person name="Arai W."/>
            <person name="Sasagawa Y."/>
            <person name="Umeda M."/>
            <person name="Hayashi T."/>
            <person name="Nikaido I."/>
            <person name="Watanabe H."/>
            <person name="Oguri K."/>
            <person name="Kitazato H."/>
            <person name="Fujioka K."/>
            <person name="Kido Y."/>
            <person name="Takami H."/>
        </authorList>
    </citation>
    <scope>NUCLEOTIDE SEQUENCE</scope>
    <source>
        <tissue evidence="5">Whole body</tissue>
    </source>
</reference>
<evidence type="ECO:0000256" key="2">
    <source>
        <dbReference type="ARBA" id="ARBA00022490"/>
    </source>
</evidence>
<keyword evidence="3" id="KW-0853">WD repeat</keyword>
<dbReference type="InterPro" id="IPR001680">
    <property type="entry name" value="WD40_rpt"/>
</dbReference>
<dbReference type="InterPro" id="IPR036322">
    <property type="entry name" value="WD40_repeat_dom_sf"/>
</dbReference>
<accession>A0A6A7FPQ4</accession>
<dbReference type="InterPro" id="IPR015943">
    <property type="entry name" value="WD40/YVTN_repeat-like_dom_sf"/>
</dbReference>
<evidence type="ECO:0000313" key="5">
    <source>
        <dbReference type="EMBL" id="LAC20561.1"/>
    </source>
</evidence>
<keyword evidence="2" id="KW-0963">Cytoplasm</keyword>
<dbReference type="SUPFAM" id="SSF50978">
    <property type="entry name" value="WD40 repeat-like"/>
    <property type="match status" value="1"/>
</dbReference>
<dbReference type="GO" id="GO:0045503">
    <property type="term" value="F:dynein light chain binding"/>
    <property type="evidence" value="ECO:0007669"/>
    <property type="project" value="TreeGrafter"/>
</dbReference>
<dbReference type="PANTHER" id="PTHR12442">
    <property type="entry name" value="DYNEIN INTERMEDIATE CHAIN"/>
    <property type="match status" value="1"/>
</dbReference>
<dbReference type="InterPro" id="IPR050687">
    <property type="entry name" value="Dynein_IC"/>
</dbReference>
<name>A0A6A7FPQ4_9CRUS</name>
<evidence type="ECO:0000256" key="3">
    <source>
        <dbReference type="ARBA" id="ARBA00022574"/>
    </source>
</evidence>
<keyword evidence="4" id="KW-0677">Repeat</keyword>
<dbReference type="GO" id="GO:0045504">
    <property type="term" value="F:dynein heavy chain binding"/>
    <property type="evidence" value="ECO:0007669"/>
    <property type="project" value="TreeGrafter"/>
</dbReference>
<protein>
    <submittedName>
        <fullName evidence="5">WD repeat-containing protein 34-like</fullName>
    </submittedName>
</protein>
<dbReference type="GO" id="GO:0042073">
    <property type="term" value="P:intraciliary transport"/>
    <property type="evidence" value="ECO:0007669"/>
    <property type="project" value="TreeGrafter"/>
</dbReference>
<dbReference type="GO" id="GO:0097014">
    <property type="term" value="C:ciliary plasm"/>
    <property type="evidence" value="ECO:0007669"/>
    <property type="project" value="TreeGrafter"/>
</dbReference>
<dbReference type="Gene3D" id="2.130.10.10">
    <property type="entry name" value="YVTN repeat-like/Quinoprotein amine dehydrogenase"/>
    <property type="match status" value="2"/>
</dbReference>
<dbReference type="SMART" id="SM00320">
    <property type="entry name" value="WD40"/>
    <property type="match status" value="6"/>
</dbReference>
<evidence type="ECO:0000256" key="4">
    <source>
        <dbReference type="ARBA" id="ARBA00022737"/>
    </source>
</evidence>
<proteinExistence type="evidence at transcript level"/>
<dbReference type="AlphaFoldDB" id="A0A6A7FPQ4"/>
<evidence type="ECO:0000256" key="1">
    <source>
        <dbReference type="ARBA" id="ARBA00004496"/>
    </source>
</evidence>
<dbReference type="PANTHER" id="PTHR12442:SF26">
    <property type="entry name" value="CYTOPLASMIC DYNEIN 2 INTERMEDIATE CHAIN 2"/>
    <property type="match status" value="1"/>
</dbReference>
<dbReference type="GO" id="GO:0005868">
    <property type="term" value="C:cytoplasmic dynein complex"/>
    <property type="evidence" value="ECO:0007669"/>
    <property type="project" value="TreeGrafter"/>
</dbReference>
<comment type="subcellular location">
    <subcellularLocation>
        <location evidence="1">Cytoplasm</location>
    </subcellularLocation>
</comment>
<sequence length="511" mass="54140">MFTPHLNKAVGFPSSWKTEQQLTFSSTQTENISIKDSESQVLQTAECSAQTDEAASPSTQTATVDEPSLLEFLRRVTPDVLEELNKQERSSAFEGYAPVDDDANTGAQLLHTLRWPQLFSQGVVTGLSWSSTGAVVAVAYGSNTHDNWCDHRAAVALWNINRCESISISPERVLEVSSCVPALAFHPSNPAILAFATRTGEVHVYDLSESERVTPIATGSTGGSGVTCLLWCSDAGTSSVLAAATEGGHVLLWTVSLTKETITLDTGFLVMQEDLPRGYRSVGSVGRVGESAGIGITCLSFNSEDPTVFLLGVQGGSVLLCSTQGKIQSGVSVEGVSLLRCVVSSFSGHSGRVLSCQCSPHHRNALITLASDSQLKLHSLLQPHHPVATLHSDDSLTTAHWAPVRSLLIATATTAGQVNFLDACSLQQSDKSIGSFANTADDKGKPLLSLPPPEKPAPVSALAFNASNVTLVAVGDSLGRVWVWKLPTDVVSPHTTDQARLNAVLITAVDD</sequence>
<organism evidence="5">
    <name type="scientific">Hirondellea gigas</name>
    <dbReference type="NCBI Taxonomy" id="1518452"/>
    <lineage>
        <taxon>Eukaryota</taxon>
        <taxon>Metazoa</taxon>
        <taxon>Ecdysozoa</taxon>
        <taxon>Arthropoda</taxon>
        <taxon>Crustacea</taxon>
        <taxon>Multicrustacea</taxon>
        <taxon>Malacostraca</taxon>
        <taxon>Eumalacostraca</taxon>
        <taxon>Peracarida</taxon>
        <taxon>Amphipoda</taxon>
        <taxon>Amphilochidea</taxon>
        <taxon>Lysianassida</taxon>
        <taxon>Lysianassidira</taxon>
        <taxon>Lysianassoidea</taxon>
        <taxon>Lysianassidae</taxon>
        <taxon>Hirondellea</taxon>
    </lineage>
</organism>
<dbReference type="EMBL" id="IACT01001201">
    <property type="protein sequence ID" value="LAC20561.1"/>
    <property type="molecule type" value="mRNA"/>
</dbReference>